<accession>A0A840QJY5</accession>
<dbReference type="Proteomes" id="UP000584374">
    <property type="component" value="Unassembled WGS sequence"/>
</dbReference>
<sequence length="49" mass="5281">MDQLVPSGGESGEDFQRFRVGGALQRGPQDFTGFIARILRGGQKAESGR</sequence>
<dbReference type="RefSeq" id="WP_221468379.1">
    <property type="nucleotide sequence ID" value="NZ_JACHIW010000002.1"/>
</dbReference>
<reference evidence="1 2" key="1">
    <citation type="submission" date="2020-08" db="EMBL/GenBank/DDBJ databases">
        <title>Sequencing the genomes of 1000 actinobacteria strains.</title>
        <authorList>
            <person name="Klenk H.-P."/>
        </authorList>
    </citation>
    <scope>NUCLEOTIDE SEQUENCE [LARGE SCALE GENOMIC DNA]</scope>
    <source>
        <strain evidence="1 2">DSM 45584</strain>
    </source>
</reference>
<dbReference type="EMBL" id="JACHIW010000002">
    <property type="protein sequence ID" value="MBB5159445.1"/>
    <property type="molecule type" value="Genomic_DNA"/>
</dbReference>
<evidence type="ECO:0000313" key="2">
    <source>
        <dbReference type="Proteomes" id="UP000584374"/>
    </source>
</evidence>
<keyword evidence="2" id="KW-1185">Reference proteome</keyword>
<dbReference type="AlphaFoldDB" id="A0A840QJY5"/>
<comment type="caution">
    <text evidence="1">The sequence shown here is derived from an EMBL/GenBank/DDBJ whole genome shotgun (WGS) entry which is preliminary data.</text>
</comment>
<proteinExistence type="predicted"/>
<evidence type="ECO:0000313" key="1">
    <source>
        <dbReference type="EMBL" id="MBB5159445.1"/>
    </source>
</evidence>
<name>A0A840QJY5_9PSEU</name>
<gene>
    <name evidence="1" type="ORF">BJ970_007044</name>
</gene>
<protein>
    <submittedName>
        <fullName evidence="1">Uncharacterized protein</fullName>
    </submittedName>
</protein>
<organism evidence="1 2">
    <name type="scientific">Saccharopolyspora phatthalungensis</name>
    <dbReference type="NCBI Taxonomy" id="664693"/>
    <lineage>
        <taxon>Bacteria</taxon>
        <taxon>Bacillati</taxon>
        <taxon>Actinomycetota</taxon>
        <taxon>Actinomycetes</taxon>
        <taxon>Pseudonocardiales</taxon>
        <taxon>Pseudonocardiaceae</taxon>
        <taxon>Saccharopolyspora</taxon>
    </lineage>
</organism>